<keyword evidence="4" id="KW-1185">Reference proteome</keyword>
<keyword evidence="1" id="KW-1133">Transmembrane helix</keyword>
<organism evidence="3 4">
    <name type="scientific">Marivirga sericea</name>
    <dbReference type="NCBI Taxonomy" id="1028"/>
    <lineage>
        <taxon>Bacteria</taxon>
        <taxon>Pseudomonadati</taxon>
        <taxon>Bacteroidota</taxon>
        <taxon>Cytophagia</taxon>
        <taxon>Cytophagales</taxon>
        <taxon>Marivirgaceae</taxon>
        <taxon>Marivirga</taxon>
    </lineage>
</organism>
<sequence length="236" mass="26068">MKQILITLLLISFSFSVYSQNGPINVYLKGGGVINTNYVSLYYANFKGPVVQVDGEGGDVVSAKDVNYIEGVNSKGDTLYSTTAQFQGKRIWVKRVFKSDRIEIFTESLQQINYRTGFNYTWKLDYYRKDGGQIVAAKYDQMKFDLADNNNSMKYLRKGNGARIAQIALYGAGIGFIVASIASFSKEENRPGPGSSSNTGMNIPPTFIGAAVCLVVPLILNPGKQQNFIKALKAYE</sequence>
<keyword evidence="1" id="KW-0472">Membrane</keyword>
<evidence type="ECO:0000313" key="4">
    <source>
        <dbReference type="Proteomes" id="UP000193804"/>
    </source>
</evidence>
<gene>
    <name evidence="3" type="ORF">SAMN05661096_02016</name>
</gene>
<feature type="transmembrane region" description="Helical" evidence="1">
    <location>
        <begin position="203"/>
        <end position="220"/>
    </location>
</feature>
<feature type="chain" id="PRO_5010883771" description="DUF4178 domain-containing protein" evidence="2">
    <location>
        <begin position="20"/>
        <end position="236"/>
    </location>
</feature>
<name>A0A1X7JRJ8_9BACT</name>
<evidence type="ECO:0000256" key="2">
    <source>
        <dbReference type="SAM" id="SignalP"/>
    </source>
</evidence>
<reference evidence="4" key="1">
    <citation type="submission" date="2017-04" db="EMBL/GenBank/DDBJ databases">
        <authorList>
            <person name="Varghese N."/>
            <person name="Submissions S."/>
        </authorList>
    </citation>
    <scope>NUCLEOTIDE SEQUENCE [LARGE SCALE GENOMIC DNA]</scope>
    <source>
        <strain evidence="4">DSM 4125</strain>
    </source>
</reference>
<feature type="transmembrane region" description="Helical" evidence="1">
    <location>
        <begin position="164"/>
        <end position="182"/>
    </location>
</feature>
<keyword evidence="1" id="KW-0812">Transmembrane</keyword>
<evidence type="ECO:0000256" key="1">
    <source>
        <dbReference type="SAM" id="Phobius"/>
    </source>
</evidence>
<feature type="signal peptide" evidence="2">
    <location>
        <begin position="1"/>
        <end position="19"/>
    </location>
</feature>
<dbReference type="RefSeq" id="WP_085516919.1">
    <property type="nucleotide sequence ID" value="NZ_FXAW01000003.1"/>
</dbReference>
<evidence type="ECO:0008006" key="5">
    <source>
        <dbReference type="Google" id="ProtNLM"/>
    </source>
</evidence>
<evidence type="ECO:0000313" key="3">
    <source>
        <dbReference type="EMBL" id="SMG30936.1"/>
    </source>
</evidence>
<dbReference type="EMBL" id="FXAW01000003">
    <property type="protein sequence ID" value="SMG30936.1"/>
    <property type="molecule type" value="Genomic_DNA"/>
</dbReference>
<keyword evidence="2" id="KW-0732">Signal</keyword>
<accession>A0A1X7JRJ8</accession>
<protein>
    <recommendedName>
        <fullName evidence="5">DUF4178 domain-containing protein</fullName>
    </recommendedName>
</protein>
<proteinExistence type="predicted"/>
<dbReference type="Proteomes" id="UP000193804">
    <property type="component" value="Unassembled WGS sequence"/>
</dbReference>
<dbReference type="AlphaFoldDB" id="A0A1X7JRJ8"/>